<dbReference type="InterPro" id="IPR045653">
    <property type="entry name" value="DUF6396"/>
</dbReference>
<dbReference type="RefSeq" id="WP_245811758.1">
    <property type="nucleotide sequence ID" value="NZ_CP041743.1"/>
</dbReference>
<evidence type="ECO:0000313" key="3">
    <source>
        <dbReference type="EMBL" id="SFK05113.1"/>
    </source>
</evidence>
<dbReference type="Pfam" id="PF08238">
    <property type="entry name" value="Sel1"/>
    <property type="match status" value="3"/>
</dbReference>
<feature type="chain" id="PRO_5011543931" evidence="1">
    <location>
        <begin position="19"/>
        <end position="548"/>
    </location>
</feature>
<dbReference type="InterPro" id="IPR050767">
    <property type="entry name" value="Sel1_AlgK"/>
</dbReference>
<dbReference type="EMBL" id="FOQU01000018">
    <property type="protein sequence ID" value="SFK05113.1"/>
    <property type="molecule type" value="Genomic_DNA"/>
</dbReference>
<reference evidence="3 4" key="1">
    <citation type="submission" date="2016-10" db="EMBL/GenBank/DDBJ databases">
        <authorList>
            <person name="de Groot N.N."/>
        </authorList>
    </citation>
    <scope>NUCLEOTIDE SEQUENCE [LARGE SCALE GENOMIC DNA]</scope>
    <source>
        <strain evidence="3 4">LMG 23650</strain>
    </source>
</reference>
<evidence type="ECO:0000259" key="2">
    <source>
        <dbReference type="Pfam" id="PF19933"/>
    </source>
</evidence>
<feature type="signal peptide" evidence="1">
    <location>
        <begin position="1"/>
        <end position="18"/>
    </location>
</feature>
<keyword evidence="4" id="KW-1185">Reference proteome</keyword>
<evidence type="ECO:0000256" key="1">
    <source>
        <dbReference type="SAM" id="SignalP"/>
    </source>
</evidence>
<gene>
    <name evidence="3" type="ORF">SAMN05192543_1182</name>
</gene>
<dbReference type="STRING" id="420953.SAMN05192543_1182"/>
<dbReference type="AlphaFoldDB" id="A0A1I3WD54"/>
<evidence type="ECO:0000313" key="4">
    <source>
        <dbReference type="Proteomes" id="UP000199548"/>
    </source>
</evidence>
<dbReference type="SUPFAM" id="SSF81901">
    <property type="entry name" value="HCP-like"/>
    <property type="match status" value="1"/>
</dbReference>
<organism evidence="3 4">
    <name type="scientific">Paraburkholderia megapolitana</name>
    <dbReference type="NCBI Taxonomy" id="420953"/>
    <lineage>
        <taxon>Bacteria</taxon>
        <taxon>Pseudomonadati</taxon>
        <taxon>Pseudomonadota</taxon>
        <taxon>Betaproteobacteria</taxon>
        <taxon>Burkholderiales</taxon>
        <taxon>Burkholderiaceae</taxon>
        <taxon>Paraburkholderia</taxon>
    </lineage>
</organism>
<feature type="domain" description="DUF6396" evidence="2">
    <location>
        <begin position="263"/>
        <end position="346"/>
    </location>
</feature>
<dbReference type="PANTHER" id="PTHR11102">
    <property type="entry name" value="SEL-1-LIKE PROTEIN"/>
    <property type="match status" value="1"/>
</dbReference>
<keyword evidence="1" id="KW-0732">Signal</keyword>
<proteinExistence type="predicted"/>
<protein>
    <submittedName>
        <fullName evidence="3">Sel1 repeat-containing protein</fullName>
    </submittedName>
</protein>
<dbReference type="Gene3D" id="1.25.40.10">
    <property type="entry name" value="Tetratricopeptide repeat domain"/>
    <property type="match status" value="1"/>
</dbReference>
<dbReference type="InterPro" id="IPR011990">
    <property type="entry name" value="TPR-like_helical_dom_sf"/>
</dbReference>
<dbReference type="PANTHER" id="PTHR11102:SF160">
    <property type="entry name" value="ERAD-ASSOCIATED E3 UBIQUITIN-PROTEIN LIGASE COMPONENT HRD3"/>
    <property type="match status" value="1"/>
</dbReference>
<accession>A0A1I3WD54</accession>
<dbReference type="Proteomes" id="UP000199548">
    <property type="component" value="Unassembled WGS sequence"/>
</dbReference>
<dbReference type="InterPro" id="IPR006597">
    <property type="entry name" value="Sel1-like"/>
</dbReference>
<sequence length="548" mass="60842">MPISAVCRIFLIVLSLYAANTPAQLLPTSTIEHTAAMSDLPRYEKLPLFDPHRKTFTCVYQDQHVPPVDPQAELWFQQALALDNPDIYYEKRDYPKIYQLYVQAAERGSWKAMLNLASLILSDYQGVPQHDPEIAIQWVEKAMRLGVPDAFDMMGTYHLQGMIKGGDATSAYSFFQRAADMGSPSALTFLGEKLDAAYDDPAEGFWGNLPVATQMLECALAQGYGDAAEELGFVYAGPKTADAKLRALKVLQEGVKLGSAKCAAKLSIEFDGFNLTNGRNLPGSIDKARAERYRTIGASLTHYQGRLKLPNLDKVLPLPPAALPKWDGNAQTLIDGAKAVTPPPKGQQGAALQGREFIPHGYGVPTLEQSSMVVAGNQTATRDGYWLALYGPSTAEKSQLIAARRNNPERYQVGERFEASSHAWLTADQVQWHYLGEAYVLPPQREDFLRDMIAARLLREVPEPRTPMRCDGQQTCPQDGIWEGRVVREHPLAMLYNRWNQQAFIQKGHAFPRPGERFVDIAVNDVQWTYLGSPNAETGMSGVRAIEL</sequence>
<name>A0A1I3WD54_9BURK</name>
<dbReference type="Pfam" id="PF19933">
    <property type="entry name" value="DUF6396"/>
    <property type="match status" value="1"/>
</dbReference>